<feature type="region of interest" description="Disordered" evidence="3">
    <location>
        <begin position="68"/>
        <end position="129"/>
    </location>
</feature>
<dbReference type="SMART" id="SM00326">
    <property type="entry name" value="SH3"/>
    <property type="match status" value="1"/>
</dbReference>
<dbReference type="eggNOG" id="ENOG502QQMM">
    <property type="taxonomic scope" value="Eukaryota"/>
</dbReference>
<evidence type="ECO:0000256" key="1">
    <source>
        <dbReference type="ARBA" id="ARBA00022443"/>
    </source>
</evidence>
<dbReference type="GO" id="GO:0030447">
    <property type="term" value="P:filamentous growth"/>
    <property type="evidence" value="ECO:0007669"/>
    <property type="project" value="UniProtKB-ARBA"/>
</dbReference>
<dbReference type="PANTHER" id="PTHR35711">
    <property type="entry name" value="EXPRESSED PROTEIN"/>
    <property type="match status" value="1"/>
</dbReference>
<feature type="compositionally biased region" description="Pro residues" evidence="3">
    <location>
        <begin position="545"/>
        <end position="575"/>
    </location>
</feature>
<dbReference type="PRINTS" id="PR00499">
    <property type="entry name" value="P67PHOX"/>
</dbReference>
<feature type="compositionally biased region" description="Basic and acidic residues" evidence="3">
    <location>
        <begin position="154"/>
        <end position="196"/>
    </location>
</feature>
<protein>
    <recommendedName>
        <fullName evidence="4">SH3 domain-containing protein</fullName>
    </recommendedName>
</protein>
<evidence type="ECO:0000313" key="5">
    <source>
        <dbReference type="EMBL" id="EMG45558.1"/>
    </source>
</evidence>
<evidence type="ECO:0000313" key="6">
    <source>
        <dbReference type="Proteomes" id="UP000011777"/>
    </source>
</evidence>
<dbReference type="OrthoDB" id="207120at2759"/>
<organism evidence="5 6">
    <name type="scientific">Candida maltosa (strain Xu316)</name>
    <name type="common">Yeast</name>
    <dbReference type="NCBI Taxonomy" id="1245528"/>
    <lineage>
        <taxon>Eukaryota</taxon>
        <taxon>Fungi</taxon>
        <taxon>Dikarya</taxon>
        <taxon>Ascomycota</taxon>
        <taxon>Saccharomycotina</taxon>
        <taxon>Pichiomycetes</taxon>
        <taxon>Debaryomycetaceae</taxon>
        <taxon>Candida/Lodderomyces clade</taxon>
        <taxon>Candida</taxon>
    </lineage>
</organism>
<dbReference type="STRING" id="1245528.M3J132"/>
<sequence>MQPPFQVKSLFPYESTYEDDLSFGSGVTITVTSVENDEWFSGEYDGKSGMFPKNFVEIIQAPVVPTLNRPVKRTTTQDLSTSDEPKSKPKPTEEPIVEPAESKPVESHSIPKPIESHSVPKPVSNIHKPVDPYSIKKQFVAASTSHYVPKVQPRDDYNLVVHPVHDTKEPDVRSNVDEQHKQEEDDAPKLTLKERIALIQKQQQEEAEREAAALKKKEERKKKQAAEKERLQQLKQSQPHVDTEPGIASHGTGETVGSEDFVPVSPVDRHRHSLPTGHDERNLEGEEEDNEEEQEEDAEHNDKEHGIVDEEEDEPEEEDEDEKRRKLVERMAKFAGGRNLFGLPFGAPAPPAKVPTRSKEVEPPIPTSAPPPPQNEEEDDEEEENEETPIVDKSIKLVKQNTTELEGTGYEADLSEASKVEGKREEEEDDEEDDDDEEELIEKPHHHHHHHHAPPPPPPPTTRDESEETPRHAPPPPPPGTRDDDEDEQEVEHQHHHHHHHRHGSKAAPPPPPPIPDQAPPIPGSISVPPLPSAPAPTSPVASSIPPPIPGSMPPIPGSAPPPPIPGTIPPPPVQPRYAEDEDGDEEEEEAKDEDNAGFESVENPPALPKRSGSEHKRRSFELPFTRSKSLKQPKEDIVKDLQRVIQKLDVRKHGQFKIQLELEVEDGKLLKYNVRS</sequence>
<dbReference type="PANTHER" id="PTHR35711:SF1">
    <property type="entry name" value="ECTODERMAL, ISOFORM F"/>
    <property type="match status" value="1"/>
</dbReference>
<feature type="compositionally biased region" description="Basic and acidic residues" evidence="3">
    <location>
        <begin position="416"/>
        <end position="425"/>
    </location>
</feature>
<proteinExistence type="predicted"/>
<dbReference type="InterPro" id="IPR036028">
    <property type="entry name" value="SH3-like_dom_sf"/>
</dbReference>
<keyword evidence="6" id="KW-1185">Reference proteome</keyword>
<keyword evidence="1 2" id="KW-0728">SH3 domain</keyword>
<evidence type="ECO:0000256" key="3">
    <source>
        <dbReference type="SAM" id="MobiDB-lite"/>
    </source>
</evidence>
<dbReference type="InterPro" id="IPR001452">
    <property type="entry name" value="SH3_domain"/>
</dbReference>
<feature type="compositionally biased region" description="Pro residues" evidence="3">
    <location>
        <begin position="363"/>
        <end position="374"/>
    </location>
</feature>
<feature type="compositionally biased region" description="Basic and acidic residues" evidence="3">
    <location>
        <begin position="203"/>
        <end position="217"/>
    </location>
</feature>
<dbReference type="OMA" id="PYESTYE"/>
<accession>M3J132</accession>
<feature type="compositionally biased region" description="Acidic residues" evidence="3">
    <location>
        <begin position="426"/>
        <end position="440"/>
    </location>
</feature>
<feature type="compositionally biased region" description="Basic residues" evidence="3">
    <location>
        <begin position="494"/>
        <end position="505"/>
    </location>
</feature>
<gene>
    <name evidence="5" type="ORF">G210_4256</name>
</gene>
<feature type="compositionally biased region" description="Basic and acidic residues" evidence="3">
    <location>
        <begin position="83"/>
        <end position="93"/>
    </location>
</feature>
<dbReference type="PROSITE" id="PS50002">
    <property type="entry name" value="SH3"/>
    <property type="match status" value="1"/>
</dbReference>
<feature type="compositionally biased region" description="Acidic residues" evidence="3">
    <location>
        <begin position="309"/>
        <end position="321"/>
    </location>
</feature>
<feature type="compositionally biased region" description="Acidic residues" evidence="3">
    <location>
        <begin position="285"/>
        <end position="299"/>
    </location>
</feature>
<dbReference type="HOGENOM" id="CLU_368006_0_0_1"/>
<feature type="region of interest" description="Disordered" evidence="3">
    <location>
        <begin position="154"/>
        <end position="636"/>
    </location>
</feature>
<name>M3J132_CANMX</name>
<evidence type="ECO:0000256" key="2">
    <source>
        <dbReference type="PROSITE-ProRule" id="PRU00192"/>
    </source>
</evidence>
<dbReference type="EMBL" id="AOGT01002433">
    <property type="protein sequence ID" value="EMG45558.1"/>
    <property type="molecule type" value="Genomic_DNA"/>
</dbReference>
<dbReference type="Proteomes" id="UP000011777">
    <property type="component" value="Unassembled WGS sequence"/>
</dbReference>
<dbReference type="Pfam" id="PF00018">
    <property type="entry name" value="SH3_1"/>
    <property type="match status" value="1"/>
</dbReference>
<feature type="domain" description="SH3" evidence="4">
    <location>
        <begin position="2"/>
        <end position="61"/>
    </location>
</feature>
<dbReference type="AlphaFoldDB" id="M3J132"/>
<feature type="compositionally biased region" description="Basic residues" evidence="3">
    <location>
        <begin position="444"/>
        <end position="453"/>
    </location>
</feature>
<feature type="compositionally biased region" description="Acidic residues" evidence="3">
    <location>
        <begin position="580"/>
        <end position="597"/>
    </location>
</feature>
<feature type="compositionally biased region" description="Pro residues" evidence="3">
    <location>
        <begin position="508"/>
        <end position="538"/>
    </location>
</feature>
<evidence type="ECO:0000259" key="4">
    <source>
        <dbReference type="PROSITE" id="PS50002"/>
    </source>
</evidence>
<feature type="compositionally biased region" description="Basic and acidic residues" evidence="3">
    <location>
        <begin position="322"/>
        <end position="332"/>
    </location>
</feature>
<feature type="compositionally biased region" description="Basic and acidic residues" evidence="3">
    <location>
        <begin position="462"/>
        <end position="471"/>
    </location>
</feature>
<dbReference type="Gene3D" id="2.30.30.40">
    <property type="entry name" value="SH3 Domains"/>
    <property type="match status" value="1"/>
</dbReference>
<reference evidence="5 6" key="1">
    <citation type="submission" date="2013-02" db="EMBL/GenBank/DDBJ databases">
        <title>Genome sequence of Candida maltosa Xu316, a potential industrial strain for xylitol and ethanol production.</title>
        <authorList>
            <person name="Yu J."/>
            <person name="Wang Q."/>
            <person name="Geng X."/>
            <person name="Bao W."/>
            <person name="He P."/>
            <person name="Cai J."/>
        </authorList>
    </citation>
    <scope>NUCLEOTIDE SEQUENCE [LARGE SCALE GENOMIC DNA]</scope>
    <source>
        <strain evidence="6">Xu316</strain>
    </source>
</reference>
<feature type="compositionally biased region" description="Acidic residues" evidence="3">
    <location>
        <begin position="375"/>
        <end position="389"/>
    </location>
</feature>
<dbReference type="SUPFAM" id="SSF50044">
    <property type="entry name" value="SH3-domain"/>
    <property type="match status" value="1"/>
</dbReference>
<comment type="caution">
    <text evidence="5">The sequence shown here is derived from an EMBL/GenBank/DDBJ whole genome shotgun (WGS) entry which is preliminary data.</text>
</comment>